<name>A0A9N9KRV4_9HELO</name>
<protein>
    <submittedName>
        <fullName evidence="2">Uncharacterized protein</fullName>
    </submittedName>
</protein>
<organism evidence="2 3">
    <name type="scientific">Hymenoscyphus fraxineus</name>
    <dbReference type="NCBI Taxonomy" id="746836"/>
    <lineage>
        <taxon>Eukaryota</taxon>
        <taxon>Fungi</taxon>
        <taxon>Dikarya</taxon>
        <taxon>Ascomycota</taxon>
        <taxon>Pezizomycotina</taxon>
        <taxon>Leotiomycetes</taxon>
        <taxon>Helotiales</taxon>
        <taxon>Helotiaceae</taxon>
        <taxon>Hymenoscyphus</taxon>
    </lineage>
</organism>
<dbReference type="Proteomes" id="UP000696280">
    <property type="component" value="Unassembled WGS sequence"/>
</dbReference>
<evidence type="ECO:0000256" key="1">
    <source>
        <dbReference type="SAM" id="Phobius"/>
    </source>
</evidence>
<dbReference type="AlphaFoldDB" id="A0A9N9KRV4"/>
<gene>
    <name evidence="2" type="ORF">HYFRA_00007469</name>
</gene>
<feature type="transmembrane region" description="Helical" evidence="1">
    <location>
        <begin position="157"/>
        <end position="180"/>
    </location>
</feature>
<keyword evidence="1" id="KW-0472">Membrane</keyword>
<sequence>MVFLTRAGGTILDLLIRQWPLLPSHAFNGDQEDVDTYTFSLARCKIEELQAHGTISMFLAGIVAAVYSSPMFATSPWYAKACFNSSFLISIVSVRKAQQQAYILRRFLPSSETNKHDNANAVRIQFAVKVGEDPDDPDGNNTWKVDFWKQVRWNCSVLFLNMAVILLCLGFTFMVFQAAWVAGWKWEEDNTKIALCLIAVGAVCLGHYMYNGFYIYQDFSKKTA</sequence>
<evidence type="ECO:0000313" key="3">
    <source>
        <dbReference type="Proteomes" id="UP000696280"/>
    </source>
</evidence>
<proteinExistence type="predicted"/>
<feature type="transmembrane region" description="Helical" evidence="1">
    <location>
        <begin position="192"/>
        <end position="216"/>
    </location>
</feature>
<evidence type="ECO:0000313" key="2">
    <source>
        <dbReference type="EMBL" id="CAG8951553.1"/>
    </source>
</evidence>
<keyword evidence="1" id="KW-1133">Transmembrane helix</keyword>
<keyword evidence="3" id="KW-1185">Reference proteome</keyword>
<keyword evidence="1" id="KW-0812">Transmembrane</keyword>
<dbReference type="EMBL" id="CAJVRL010000043">
    <property type="protein sequence ID" value="CAG8951553.1"/>
    <property type="molecule type" value="Genomic_DNA"/>
</dbReference>
<dbReference type="OrthoDB" id="2150604at2759"/>
<reference evidence="2" key="1">
    <citation type="submission" date="2021-07" db="EMBL/GenBank/DDBJ databases">
        <authorList>
            <person name="Durling M."/>
        </authorList>
    </citation>
    <scope>NUCLEOTIDE SEQUENCE</scope>
</reference>
<comment type="caution">
    <text evidence="2">The sequence shown here is derived from an EMBL/GenBank/DDBJ whole genome shotgun (WGS) entry which is preliminary data.</text>
</comment>
<accession>A0A9N9KRV4</accession>